<dbReference type="RefSeq" id="WP_166149982.1">
    <property type="nucleotide sequence ID" value="NZ_JAANYN010000010.1"/>
</dbReference>
<dbReference type="Proteomes" id="UP000649799">
    <property type="component" value="Unassembled WGS sequence"/>
</dbReference>
<accession>A0ABX0HBK4</accession>
<comment type="caution">
    <text evidence="1">The sequence shown here is derived from an EMBL/GenBank/DDBJ whole genome shotgun (WGS) entry which is preliminary data.</text>
</comment>
<organism evidence="1 2">
    <name type="scientific">Cyclobacterium plantarum</name>
    <dbReference type="NCBI Taxonomy" id="2716263"/>
    <lineage>
        <taxon>Bacteria</taxon>
        <taxon>Pseudomonadati</taxon>
        <taxon>Bacteroidota</taxon>
        <taxon>Cytophagia</taxon>
        <taxon>Cytophagales</taxon>
        <taxon>Cyclobacteriaceae</taxon>
        <taxon>Cyclobacterium</taxon>
    </lineage>
</organism>
<gene>
    <name evidence="1" type="ORF">G9Q97_19620</name>
</gene>
<keyword evidence="2" id="KW-1185">Reference proteome</keyword>
<proteinExistence type="predicted"/>
<name>A0ABX0HBK4_9BACT</name>
<dbReference type="PROSITE" id="PS51257">
    <property type="entry name" value="PROKAR_LIPOPROTEIN"/>
    <property type="match status" value="1"/>
</dbReference>
<evidence type="ECO:0000313" key="1">
    <source>
        <dbReference type="EMBL" id="NHE59022.1"/>
    </source>
</evidence>
<dbReference type="Pfam" id="PF13970">
    <property type="entry name" value="DUF4221"/>
    <property type="match status" value="1"/>
</dbReference>
<protein>
    <submittedName>
        <fullName evidence="1">DUF4221 family protein</fullName>
    </submittedName>
</protein>
<reference evidence="1 2" key="1">
    <citation type="submission" date="2020-03" db="EMBL/GenBank/DDBJ databases">
        <title>Cyclobacterium plantarum sp. nov., a marine bacterium isolated from a coastal-marine wetland.</title>
        <authorList>
            <person name="Sanchez-Porro C."/>
            <person name="Ventosa A."/>
            <person name="Amoozegar M."/>
        </authorList>
    </citation>
    <scope>NUCLEOTIDE SEQUENCE [LARGE SCALE GENOMIC DNA]</scope>
    <source>
        <strain evidence="1 2">GBPx2</strain>
    </source>
</reference>
<sequence length="381" mass="43256">MKQLIFVLLCGMMLACGSGDGGENEDQVRLNYSIDTVMVHPGQEILYVNSSLSQAQLSPEKTHLYNFNNTEFAIEKINLDELAYKGKIMLSKEGPDGVGQYFFGFLLKDENSLLVRCYNQDNIVDLNGKKKSQIDFKKVGNETERLSDSENLISAVLIPEETDVYYGLISSWEDGNTEVAKILVDEDKIQRFDIPIFEKARKLDIQITDGGRFTMAKYITYAGDKLIVGVEGTNEMYELDKDTGAAQHHEYSSELTATEKKGNYPSQVGGIEEFAGIYRRIYEEVGFLPPVWDEVNEVYYRFSFIMEFDDNAEKPEGSPFQQPSGAKVFLTVYDKDLNMLAESAIPQLTQRPPFHFAKDGKLWVFENIEDEMGFVQFGFDL</sequence>
<evidence type="ECO:0000313" key="2">
    <source>
        <dbReference type="Proteomes" id="UP000649799"/>
    </source>
</evidence>
<dbReference type="EMBL" id="JAANYN010000010">
    <property type="protein sequence ID" value="NHE59022.1"/>
    <property type="molecule type" value="Genomic_DNA"/>
</dbReference>
<dbReference type="InterPro" id="IPR025316">
    <property type="entry name" value="DUF4221"/>
</dbReference>